<evidence type="ECO:0000256" key="1">
    <source>
        <dbReference type="SAM" id="MobiDB-lite"/>
    </source>
</evidence>
<evidence type="ECO:0000313" key="3">
    <source>
        <dbReference type="Proteomes" id="UP000195602"/>
    </source>
</evidence>
<proteinExistence type="predicted"/>
<dbReference type="AlphaFoldDB" id="A0AA91Q3M7"/>
<protein>
    <submittedName>
        <fullName evidence="2">Uncharacterized protein</fullName>
    </submittedName>
</protein>
<feature type="compositionally biased region" description="Low complexity" evidence="1">
    <location>
        <begin position="226"/>
        <end position="241"/>
    </location>
</feature>
<comment type="caution">
    <text evidence="2">The sequence shown here is derived from an EMBL/GenBank/DDBJ whole genome shotgun (WGS) entry which is preliminary data.</text>
</comment>
<organism evidence="2 3">
    <name type="scientific">Clavispora lusitaniae</name>
    <name type="common">Candida lusitaniae</name>
    <dbReference type="NCBI Taxonomy" id="36911"/>
    <lineage>
        <taxon>Eukaryota</taxon>
        <taxon>Fungi</taxon>
        <taxon>Dikarya</taxon>
        <taxon>Ascomycota</taxon>
        <taxon>Saccharomycotina</taxon>
        <taxon>Pichiomycetes</taxon>
        <taxon>Metschnikowiaceae</taxon>
        <taxon>Clavispora</taxon>
    </lineage>
</organism>
<name>A0AA91Q3M7_CLALS</name>
<gene>
    <name evidence="2" type="ORF">A9F13_02g00649</name>
</gene>
<accession>A0AA91Q3M7</accession>
<sequence>MSLCDTPSSLISLSPCSSSPTLFDPDFTDPERQNYPNRNVLAARSRFSAESMNTSGSVSSRENTLLHEGGMAANPAPDSVTIIMPDFISRVSVSMDSIASFVAQYTPQAVEISVTHLLLYTFATHVDDPNLCINHLKLLHLGKQYSIQTLSDLHQPQPPLQSICSRFATFQLFITDNLVSVPLALPMSDLIQRSLHVVRSSDPDRPVTYADAMLRIIRKRSRRKSSVSSVASSRTSGASVTDVEEPQSDADISRKMKATWKRFFHKQVAA</sequence>
<dbReference type="KEGG" id="clus:A9F13_02g00649"/>
<evidence type="ECO:0000313" key="2">
    <source>
        <dbReference type="EMBL" id="OVF10271.1"/>
    </source>
</evidence>
<dbReference type="Proteomes" id="UP000195602">
    <property type="component" value="Unassembled WGS sequence"/>
</dbReference>
<dbReference type="EMBL" id="LYUB02000002">
    <property type="protein sequence ID" value="OVF10271.1"/>
    <property type="molecule type" value="Genomic_DNA"/>
</dbReference>
<feature type="region of interest" description="Disordered" evidence="1">
    <location>
        <begin position="225"/>
        <end position="252"/>
    </location>
</feature>
<reference evidence="2 3" key="1">
    <citation type="submission" date="2017-04" db="EMBL/GenBank/DDBJ databases">
        <title>Draft genome of the yeast Clavispora lusitaniae type strain CBS 6936.</title>
        <authorList>
            <person name="Durrens P."/>
            <person name="Klopp C."/>
            <person name="Biteau N."/>
            <person name="Fitton-Ouhabi V."/>
            <person name="Dementhon K."/>
            <person name="Accoceberry I."/>
            <person name="Sherman D.J."/>
            <person name="Noel T."/>
        </authorList>
    </citation>
    <scope>NUCLEOTIDE SEQUENCE [LARGE SCALE GENOMIC DNA]</scope>
    <source>
        <strain evidence="2 3">CBS 6936</strain>
    </source>
</reference>